<name>A0A6A6SLB3_9PLEO</name>
<dbReference type="Proteomes" id="UP000799324">
    <property type="component" value="Unassembled WGS sequence"/>
</dbReference>
<organism evidence="2 3">
    <name type="scientific">Lophiostoma macrostomum CBS 122681</name>
    <dbReference type="NCBI Taxonomy" id="1314788"/>
    <lineage>
        <taxon>Eukaryota</taxon>
        <taxon>Fungi</taxon>
        <taxon>Dikarya</taxon>
        <taxon>Ascomycota</taxon>
        <taxon>Pezizomycotina</taxon>
        <taxon>Dothideomycetes</taxon>
        <taxon>Pleosporomycetidae</taxon>
        <taxon>Pleosporales</taxon>
        <taxon>Lophiostomataceae</taxon>
        <taxon>Lophiostoma</taxon>
    </lineage>
</organism>
<sequence length="162" mass="18260">MPDHDDNSFGPAKGYGIKESLLNKPMATPPQAQKARGKEAPVSKEGKEHIKNMEGQQQSNESAPGSPAESTVDLDSELMPPPPPPPKERPCKRCREDFKWDAAKCEKFCHLYGASDRYGYSLYQRVGDTILALRRAGTYHTMPMRESEASPMNFFFLVWFHI</sequence>
<feature type="compositionally biased region" description="Polar residues" evidence="1">
    <location>
        <begin position="54"/>
        <end position="63"/>
    </location>
</feature>
<dbReference type="AlphaFoldDB" id="A0A6A6SLB3"/>
<evidence type="ECO:0000313" key="2">
    <source>
        <dbReference type="EMBL" id="KAF2647423.1"/>
    </source>
</evidence>
<evidence type="ECO:0000256" key="1">
    <source>
        <dbReference type="SAM" id="MobiDB-lite"/>
    </source>
</evidence>
<reference evidence="2" key="1">
    <citation type="journal article" date="2020" name="Stud. Mycol.">
        <title>101 Dothideomycetes genomes: a test case for predicting lifestyles and emergence of pathogens.</title>
        <authorList>
            <person name="Haridas S."/>
            <person name="Albert R."/>
            <person name="Binder M."/>
            <person name="Bloem J."/>
            <person name="Labutti K."/>
            <person name="Salamov A."/>
            <person name="Andreopoulos B."/>
            <person name="Baker S."/>
            <person name="Barry K."/>
            <person name="Bills G."/>
            <person name="Bluhm B."/>
            <person name="Cannon C."/>
            <person name="Castanera R."/>
            <person name="Culley D."/>
            <person name="Daum C."/>
            <person name="Ezra D."/>
            <person name="Gonzalez J."/>
            <person name="Henrissat B."/>
            <person name="Kuo A."/>
            <person name="Liang C."/>
            <person name="Lipzen A."/>
            <person name="Lutzoni F."/>
            <person name="Magnuson J."/>
            <person name="Mondo S."/>
            <person name="Nolan M."/>
            <person name="Ohm R."/>
            <person name="Pangilinan J."/>
            <person name="Park H.-J."/>
            <person name="Ramirez L."/>
            <person name="Alfaro M."/>
            <person name="Sun H."/>
            <person name="Tritt A."/>
            <person name="Yoshinaga Y."/>
            <person name="Zwiers L.-H."/>
            <person name="Turgeon B."/>
            <person name="Goodwin S."/>
            <person name="Spatafora J."/>
            <person name="Crous P."/>
            <person name="Grigoriev I."/>
        </authorList>
    </citation>
    <scope>NUCLEOTIDE SEQUENCE</scope>
    <source>
        <strain evidence="2">CBS 122681</strain>
    </source>
</reference>
<keyword evidence="3" id="KW-1185">Reference proteome</keyword>
<feature type="compositionally biased region" description="Basic and acidic residues" evidence="1">
    <location>
        <begin position="36"/>
        <end position="52"/>
    </location>
</feature>
<feature type="region of interest" description="Disordered" evidence="1">
    <location>
        <begin position="1"/>
        <end position="92"/>
    </location>
</feature>
<proteinExistence type="predicted"/>
<accession>A0A6A6SLB3</accession>
<protein>
    <submittedName>
        <fullName evidence="2">Uncharacterized protein</fullName>
    </submittedName>
</protein>
<evidence type="ECO:0000313" key="3">
    <source>
        <dbReference type="Proteomes" id="UP000799324"/>
    </source>
</evidence>
<dbReference type="EMBL" id="MU004621">
    <property type="protein sequence ID" value="KAF2647423.1"/>
    <property type="molecule type" value="Genomic_DNA"/>
</dbReference>
<gene>
    <name evidence="2" type="ORF">K491DRAFT_685527</name>
</gene>